<keyword evidence="3" id="KW-1185">Reference proteome</keyword>
<dbReference type="OrthoDB" id="5105156at2759"/>
<proteinExistence type="predicted"/>
<dbReference type="EMBL" id="JAAQRI010000258">
    <property type="protein sequence ID" value="KAF5622636.1"/>
    <property type="molecule type" value="Genomic_DNA"/>
</dbReference>
<dbReference type="GeneID" id="59296016"/>
<name>A0A8H5VGI7_9HYPO</name>
<accession>A0A8H5VGI7</accession>
<protein>
    <submittedName>
        <fullName evidence="2">Uncharacterized protein</fullName>
    </submittedName>
</protein>
<gene>
    <name evidence="2" type="ORF">FTJAE_10863</name>
</gene>
<feature type="region of interest" description="Disordered" evidence="1">
    <location>
        <begin position="95"/>
        <end position="138"/>
    </location>
</feature>
<sequence length="138" mass="15366">MPSVKESPDPDPVQQAMAADAYCTQVNPMVKLLQQLIDERPAGDDPVKNIAKVCCVIIQTGVEHKNIKGQRLQDQSYPPMLQEMIRDVDSIMDAYFKNHPHGEGPRGESSSVGDKMRSVEDDAENDEATRKDLETGRE</sequence>
<feature type="compositionally biased region" description="Basic and acidic residues" evidence="1">
    <location>
        <begin position="127"/>
        <end position="138"/>
    </location>
</feature>
<dbReference type="Proteomes" id="UP000530670">
    <property type="component" value="Unassembled WGS sequence"/>
</dbReference>
<evidence type="ECO:0000313" key="2">
    <source>
        <dbReference type="EMBL" id="KAF5622636.1"/>
    </source>
</evidence>
<evidence type="ECO:0000256" key="1">
    <source>
        <dbReference type="SAM" id="MobiDB-lite"/>
    </source>
</evidence>
<organism evidence="2 3">
    <name type="scientific">Fusarium tjaetaba</name>
    <dbReference type="NCBI Taxonomy" id="1567544"/>
    <lineage>
        <taxon>Eukaryota</taxon>
        <taxon>Fungi</taxon>
        <taxon>Dikarya</taxon>
        <taxon>Ascomycota</taxon>
        <taxon>Pezizomycotina</taxon>
        <taxon>Sordariomycetes</taxon>
        <taxon>Hypocreomycetidae</taxon>
        <taxon>Hypocreales</taxon>
        <taxon>Nectriaceae</taxon>
        <taxon>Fusarium</taxon>
        <taxon>Fusarium fujikuroi species complex</taxon>
    </lineage>
</organism>
<evidence type="ECO:0000313" key="3">
    <source>
        <dbReference type="Proteomes" id="UP000530670"/>
    </source>
</evidence>
<reference evidence="2 3" key="1">
    <citation type="submission" date="2020-05" db="EMBL/GenBank/DDBJ databases">
        <title>Identification and distribution of gene clusters putatively required for synthesis of sphingolipid metabolism inhibitors in phylogenetically diverse species of the filamentous fungus Fusarium.</title>
        <authorList>
            <person name="Kim H.-S."/>
            <person name="Busman M."/>
            <person name="Brown D.W."/>
            <person name="Divon H."/>
            <person name="Uhlig S."/>
            <person name="Proctor R.H."/>
        </authorList>
    </citation>
    <scope>NUCLEOTIDE SEQUENCE [LARGE SCALE GENOMIC DNA]</scope>
    <source>
        <strain evidence="2 3">NRRL 66243</strain>
    </source>
</reference>
<dbReference type="AlphaFoldDB" id="A0A8H5VGI7"/>
<dbReference type="RefSeq" id="XP_037202080.1">
    <property type="nucleotide sequence ID" value="XM_037343746.1"/>
</dbReference>
<comment type="caution">
    <text evidence="2">The sequence shown here is derived from an EMBL/GenBank/DDBJ whole genome shotgun (WGS) entry which is preliminary data.</text>
</comment>